<keyword evidence="3" id="KW-1185">Reference proteome</keyword>
<keyword evidence="1" id="KW-0472">Membrane</keyword>
<sequence length="177" mass="19945">MNVLLLTILGIVLIGGIIYLILHLIKKNNPSKTPEKPKVIQEPKSVATTIEKDNRTYSEKLLQTKKGYPFESWREAFFEYDMEQYTEENCNAAKAIFDNLIAGLLKIGEHGSEKEKLALFETAVNALNSLNDKVEGLIETGEREDLCELIDEITVAAGLNPENYADGEGLADLWREW</sequence>
<protein>
    <submittedName>
        <fullName evidence="2">Uncharacterized protein</fullName>
    </submittedName>
</protein>
<dbReference type="AlphaFoldDB" id="A9DS40"/>
<dbReference type="HOGENOM" id="CLU_129790_0_0_10"/>
<evidence type="ECO:0000256" key="1">
    <source>
        <dbReference type="SAM" id="Phobius"/>
    </source>
</evidence>
<reference evidence="2 3" key="1">
    <citation type="journal article" date="2011" name="J. Bacteriol.">
        <title>Genome sequence of the algicidal bacterium Kordia algicida OT-1.</title>
        <authorList>
            <person name="Lee H.S."/>
            <person name="Kang S.G."/>
            <person name="Kwon K.K."/>
            <person name="Lee J.H."/>
            <person name="Kim S.J."/>
        </authorList>
    </citation>
    <scope>NUCLEOTIDE SEQUENCE [LARGE SCALE GENOMIC DNA]</scope>
    <source>
        <strain evidence="2 3">OT-1</strain>
    </source>
</reference>
<organism evidence="2 3">
    <name type="scientific">Kordia algicida OT-1</name>
    <dbReference type="NCBI Taxonomy" id="391587"/>
    <lineage>
        <taxon>Bacteria</taxon>
        <taxon>Pseudomonadati</taxon>
        <taxon>Bacteroidota</taxon>
        <taxon>Flavobacteriia</taxon>
        <taxon>Flavobacteriales</taxon>
        <taxon>Flavobacteriaceae</taxon>
        <taxon>Kordia</taxon>
    </lineage>
</organism>
<keyword evidence="1" id="KW-0812">Transmembrane</keyword>
<dbReference type="Proteomes" id="UP000002945">
    <property type="component" value="Unassembled WGS sequence"/>
</dbReference>
<dbReference type="STRING" id="391587.KAOT1_17003"/>
<name>A9DS40_9FLAO</name>
<dbReference type="RefSeq" id="WP_007095936.1">
    <property type="nucleotide sequence ID" value="NZ_CP142125.1"/>
</dbReference>
<dbReference type="EMBL" id="ABIB01000003">
    <property type="protein sequence ID" value="EDP96882.1"/>
    <property type="molecule type" value="Genomic_DNA"/>
</dbReference>
<evidence type="ECO:0000313" key="3">
    <source>
        <dbReference type="Proteomes" id="UP000002945"/>
    </source>
</evidence>
<keyword evidence="1" id="KW-1133">Transmembrane helix</keyword>
<gene>
    <name evidence="2" type="ORF">KAOT1_17003</name>
</gene>
<evidence type="ECO:0000313" key="2">
    <source>
        <dbReference type="EMBL" id="EDP96882.1"/>
    </source>
</evidence>
<accession>A9DS40</accession>
<proteinExistence type="predicted"/>
<comment type="caution">
    <text evidence="2">The sequence shown here is derived from an EMBL/GenBank/DDBJ whole genome shotgun (WGS) entry which is preliminary data.</text>
</comment>
<feature type="transmembrane region" description="Helical" evidence="1">
    <location>
        <begin position="6"/>
        <end position="25"/>
    </location>
</feature>